<protein>
    <submittedName>
        <fullName evidence="2">Uncharacterized protein</fullName>
    </submittedName>
</protein>
<sequence>MLAYSKKLRKPDESVDVVLEWIFDEDQRYCTQSDKQNKRDEIRGHAISSLLTRVEQTEVFCFVVEQLFINRIRRRQSRYEINRCYGQRTDQQTRNHHQFMIGRSIGVIAQQKPRKNQDEWRSTHQNDQIGRAIAQLQE</sequence>
<reference evidence="2" key="1">
    <citation type="submission" date="2022-11" db="UniProtKB">
        <authorList>
            <consortium name="WormBaseParasite"/>
        </authorList>
    </citation>
    <scope>IDENTIFICATION</scope>
</reference>
<name>A0A915L9L0_ROMCU</name>
<organism evidence="1 2">
    <name type="scientific">Romanomermis culicivorax</name>
    <name type="common">Nematode worm</name>
    <dbReference type="NCBI Taxonomy" id="13658"/>
    <lineage>
        <taxon>Eukaryota</taxon>
        <taxon>Metazoa</taxon>
        <taxon>Ecdysozoa</taxon>
        <taxon>Nematoda</taxon>
        <taxon>Enoplea</taxon>
        <taxon>Dorylaimia</taxon>
        <taxon>Mermithida</taxon>
        <taxon>Mermithoidea</taxon>
        <taxon>Mermithidae</taxon>
        <taxon>Romanomermis</taxon>
    </lineage>
</organism>
<dbReference type="Proteomes" id="UP000887565">
    <property type="component" value="Unplaced"/>
</dbReference>
<dbReference type="AlphaFoldDB" id="A0A915L9L0"/>
<dbReference type="WBParaSite" id="nRc.2.0.1.t47108-RA">
    <property type="protein sequence ID" value="nRc.2.0.1.t47108-RA"/>
    <property type="gene ID" value="nRc.2.0.1.g47108"/>
</dbReference>
<evidence type="ECO:0000313" key="2">
    <source>
        <dbReference type="WBParaSite" id="nRc.2.0.1.t47108-RA"/>
    </source>
</evidence>
<keyword evidence="1" id="KW-1185">Reference proteome</keyword>
<evidence type="ECO:0000313" key="1">
    <source>
        <dbReference type="Proteomes" id="UP000887565"/>
    </source>
</evidence>
<proteinExistence type="predicted"/>
<accession>A0A915L9L0</accession>